<reference evidence="1" key="1">
    <citation type="submission" date="2022-07" db="EMBL/GenBank/DDBJ databases">
        <title>Genome Sequence of Phlebia brevispora.</title>
        <authorList>
            <person name="Buettner E."/>
        </authorList>
    </citation>
    <scope>NUCLEOTIDE SEQUENCE</scope>
    <source>
        <strain evidence="1">MPL23</strain>
    </source>
</reference>
<protein>
    <submittedName>
        <fullName evidence="1">Uncharacterized protein</fullName>
    </submittedName>
</protein>
<accession>A0ACC1T2M8</accession>
<name>A0ACC1T2M8_9APHY</name>
<dbReference type="Proteomes" id="UP001148662">
    <property type="component" value="Unassembled WGS sequence"/>
</dbReference>
<sequence>MQMMFTLLTFIFATLSSVSAHGFVSQIGIDGKWYPGSPPSNYSPSKGPSPIRQISDINPVKGSSNPDLMCGLSAQKAELVVPANPGSVFSVQWVGSTTGASNWPHNTGPLMTYMASCGSTSCSEFDPTGAKWFKIDELGLKSDGSTWYQSDIMNGDAYEVTLPQNLAPGGYLIRHEIIALQLATSLGGAEFYPMCTQVMIGGSGNGVPSPTVSFPGAYSDNDPGIFDPNVSIHVAAKA</sequence>
<evidence type="ECO:0000313" key="1">
    <source>
        <dbReference type="EMBL" id="KAJ3551901.1"/>
    </source>
</evidence>
<dbReference type="EMBL" id="JANHOG010000735">
    <property type="protein sequence ID" value="KAJ3551901.1"/>
    <property type="molecule type" value="Genomic_DNA"/>
</dbReference>
<comment type="caution">
    <text evidence="1">The sequence shown here is derived from an EMBL/GenBank/DDBJ whole genome shotgun (WGS) entry which is preliminary data.</text>
</comment>
<organism evidence="1 2">
    <name type="scientific">Phlebia brevispora</name>
    <dbReference type="NCBI Taxonomy" id="194682"/>
    <lineage>
        <taxon>Eukaryota</taxon>
        <taxon>Fungi</taxon>
        <taxon>Dikarya</taxon>
        <taxon>Basidiomycota</taxon>
        <taxon>Agaricomycotina</taxon>
        <taxon>Agaricomycetes</taxon>
        <taxon>Polyporales</taxon>
        <taxon>Meruliaceae</taxon>
        <taxon>Phlebia</taxon>
    </lineage>
</organism>
<proteinExistence type="predicted"/>
<gene>
    <name evidence="1" type="ORF">NM688_g4443</name>
</gene>
<evidence type="ECO:0000313" key="2">
    <source>
        <dbReference type="Proteomes" id="UP001148662"/>
    </source>
</evidence>
<keyword evidence="2" id="KW-1185">Reference proteome</keyword>